<evidence type="ECO:0000259" key="14">
    <source>
        <dbReference type="Pfam" id="PF02055"/>
    </source>
</evidence>
<dbReference type="Proteomes" id="UP000036681">
    <property type="component" value="Unplaced"/>
</dbReference>
<evidence type="ECO:0000313" key="16">
    <source>
        <dbReference type="WBParaSite" id="ALUE_0000860701-mRNA-1"/>
    </source>
</evidence>
<feature type="compositionally biased region" description="Basic and acidic residues" evidence="13">
    <location>
        <begin position="177"/>
        <end position="188"/>
    </location>
</feature>
<evidence type="ECO:0000256" key="7">
    <source>
        <dbReference type="ARBA" id="ARBA00022801"/>
    </source>
</evidence>
<feature type="compositionally biased region" description="Polar residues" evidence="13">
    <location>
        <begin position="27"/>
        <end position="46"/>
    </location>
</feature>
<evidence type="ECO:0000256" key="13">
    <source>
        <dbReference type="SAM" id="MobiDB-lite"/>
    </source>
</evidence>
<evidence type="ECO:0000313" key="15">
    <source>
        <dbReference type="Proteomes" id="UP000036681"/>
    </source>
</evidence>
<accession>A0A9J2PFB8</accession>
<comment type="pathway">
    <text evidence="3">Sphingolipid metabolism.</text>
</comment>
<evidence type="ECO:0000256" key="6">
    <source>
        <dbReference type="ARBA" id="ARBA00022729"/>
    </source>
</evidence>
<dbReference type="GO" id="GO:0006680">
    <property type="term" value="P:glucosylceramide catabolic process"/>
    <property type="evidence" value="ECO:0007669"/>
    <property type="project" value="UniProtKB-ARBA"/>
</dbReference>
<evidence type="ECO:0000256" key="10">
    <source>
        <dbReference type="ARBA" id="ARBA00050474"/>
    </source>
</evidence>
<dbReference type="GO" id="GO:0004348">
    <property type="term" value="F:glucosylceramidase activity"/>
    <property type="evidence" value="ECO:0007669"/>
    <property type="project" value="UniProtKB-EC"/>
</dbReference>
<name>A0A9J2PFB8_ASCLU</name>
<keyword evidence="12" id="KW-0326">Glycosidase</keyword>
<evidence type="ECO:0000256" key="9">
    <source>
        <dbReference type="ARBA" id="ARBA00023098"/>
    </source>
</evidence>
<dbReference type="AlphaFoldDB" id="A0A9J2PFB8"/>
<comment type="catalytic activity">
    <reaction evidence="11">
        <text>an N-acyl-1-beta-D-glucosyl-15-methylhexadecasphing-4-enine + H2O = an N-acyl-15-methylhexadecasphing-4-enine + D-glucose</text>
        <dbReference type="Rhea" id="RHEA:34755"/>
        <dbReference type="ChEBI" id="CHEBI:4167"/>
        <dbReference type="ChEBI" id="CHEBI:15377"/>
        <dbReference type="ChEBI" id="CHEBI:70815"/>
        <dbReference type="ChEBI" id="CHEBI:70846"/>
    </reaction>
    <physiologicalReaction direction="left-to-right" evidence="11">
        <dbReference type="Rhea" id="RHEA:34756"/>
    </physiologicalReaction>
</comment>
<dbReference type="WBParaSite" id="ALUE_0000860701-mRNA-1">
    <property type="protein sequence ID" value="ALUE_0000860701-mRNA-1"/>
    <property type="gene ID" value="ALUE_0000860701"/>
</dbReference>
<dbReference type="GO" id="GO:0006914">
    <property type="term" value="P:autophagy"/>
    <property type="evidence" value="ECO:0007669"/>
    <property type="project" value="UniProtKB-ARBA"/>
</dbReference>
<feature type="compositionally biased region" description="Polar residues" evidence="13">
    <location>
        <begin position="115"/>
        <end position="135"/>
    </location>
</feature>
<dbReference type="GO" id="GO:0005764">
    <property type="term" value="C:lysosome"/>
    <property type="evidence" value="ECO:0007669"/>
    <property type="project" value="UniProtKB-ARBA"/>
</dbReference>
<dbReference type="GO" id="GO:0006066">
    <property type="term" value="P:alcohol metabolic process"/>
    <property type="evidence" value="ECO:0007669"/>
    <property type="project" value="UniProtKB-ARBA"/>
</dbReference>
<evidence type="ECO:0000256" key="11">
    <source>
        <dbReference type="ARBA" id="ARBA00051345"/>
    </source>
</evidence>
<dbReference type="SUPFAM" id="SSF51011">
    <property type="entry name" value="Glycosyl hydrolase domain"/>
    <property type="match status" value="2"/>
</dbReference>
<keyword evidence="9 12" id="KW-0443">Lipid metabolism</keyword>
<organism evidence="15 16">
    <name type="scientific">Ascaris lumbricoides</name>
    <name type="common">Giant roundworm</name>
    <dbReference type="NCBI Taxonomy" id="6252"/>
    <lineage>
        <taxon>Eukaryota</taxon>
        <taxon>Metazoa</taxon>
        <taxon>Ecdysozoa</taxon>
        <taxon>Nematoda</taxon>
        <taxon>Chromadorea</taxon>
        <taxon>Rhabditida</taxon>
        <taxon>Spirurina</taxon>
        <taxon>Ascaridomorpha</taxon>
        <taxon>Ascaridoidea</taxon>
        <taxon>Ascarididae</taxon>
        <taxon>Ascaris</taxon>
    </lineage>
</organism>
<protein>
    <recommendedName>
        <fullName evidence="5 12">Glucosylceramidase</fullName>
        <ecNumber evidence="5 12">3.2.1.45</ecNumber>
    </recommendedName>
</protein>
<dbReference type="GO" id="GO:0016758">
    <property type="term" value="F:hexosyltransferase activity"/>
    <property type="evidence" value="ECO:0007669"/>
    <property type="project" value="UniProtKB-ARBA"/>
</dbReference>
<comment type="catalytic activity">
    <reaction evidence="10">
        <text>a beta-D-glucosylceramide + H2O = an N-acyl-sphingoid base + D-glucose</text>
        <dbReference type="Rhea" id="RHEA:81447"/>
        <dbReference type="ChEBI" id="CHEBI:4167"/>
        <dbReference type="ChEBI" id="CHEBI:15377"/>
        <dbReference type="ChEBI" id="CHEBI:83264"/>
        <dbReference type="ChEBI" id="CHEBI:83273"/>
    </reaction>
    <physiologicalReaction direction="left-to-right" evidence="10">
        <dbReference type="Rhea" id="RHEA:81448"/>
    </physiologicalReaction>
</comment>
<reference evidence="16" key="1">
    <citation type="submission" date="2023-03" db="UniProtKB">
        <authorList>
            <consortium name="WormBaseParasite"/>
        </authorList>
    </citation>
    <scope>IDENTIFICATION</scope>
</reference>
<feature type="compositionally biased region" description="Low complexity" evidence="13">
    <location>
        <begin position="164"/>
        <end position="176"/>
    </location>
</feature>
<comment type="catalytic activity">
    <reaction evidence="1">
        <text>a beta-D-glucosyl-(1&lt;-&gt;1')-N-acylsphing-4-enine + H2O = an N-acylsphing-4-enine + D-glucose</text>
        <dbReference type="Rhea" id="RHEA:13269"/>
        <dbReference type="ChEBI" id="CHEBI:4167"/>
        <dbReference type="ChEBI" id="CHEBI:15377"/>
        <dbReference type="ChEBI" id="CHEBI:22801"/>
        <dbReference type="ChEBI" id="CHEBI:52639"/>
        <dbReference type="EC" id="3.2.1.45"/>
    </reaction>
    <physiologicalReaction direction="left-to-right" evidence="1">
        <dbReference type="Rhea" id="RHEA:13270"/>
    </physiologicalReaction>
</comment>
<feature type="compositionally biased region" description="Polar residues" evidence="13">
    <location>
        <begin position="198"/>
        <end position="229"/>
    </location>
</feature>
<evidence type="ECO:0000256" key="1">
    <source>
        <dbReference type="ARBA" id="ARBA00001013"/>
    </source>
</evidence>
<dbReference type="InterPro" id="IPR033453">
    <property type="entry name" value="Glyco_hydro_30_TIM-barrel"/>
</dbReference>
<dbReference type="SUPFAM" id="SSF51445">
    <property type="entry name" value="(Trans)glycosidases"/>
    <property type="match status" value="1"/>
</dbReference>
<dbReference type="PRINTS" id="PR00843">
    <property type="entry name" value="GLHYDRLASE30"/>
</dbReference>
<dbReference type="GO" id="GO:0007040">
    <property type="term" value="P:lysosome organization"/>
    <property type="evidence" value="ECO:0007669"/>
    <property type="project" value="UniProtKB-ARBA"/>
</dbReference>
<evidence type="ECO:0000256" key="12">
    <source>
        <dbReference type="RuleBase" id="RU361188"/>
    </source>
</evidence>
<dbReference type="GO" id="GO:0010605">
    <property type="term" value="P:negative regulation of macromolecule metabolic process"/>
    <property type="evidence" value="ECO:0007669"/>
    <property type="project" value="UniProtKB-ARBA"/>
</dbReference>
<comment type="pathway">
    <text evidence="2">Lipid metabolism; sphingolipid metabolism.</text>
</comment>
<feature type="compositionally biased region" description="Polar residues" evidence="13">
    <location>
        <begin position="145"/>
        <end position="154"/>
    </location>
</feature>
<dbReference type="GO" id="GO:0042391">
    <property type="term" value="P:regulation of membrane potential"/>
    <property type="evidence" value="ECO:0007669"/>
    <property type="project" value="UniProtKB-ARBA"/>
</dbReference>
<feature type="region of interest" description="Disordered" evidence="13">
    <location>
        <begin position="27"/>
        <end position="101"/>
    </location>
</feature>
<dbReference type="FunFam" id="3.20.20.80:FF:000030">
    <property type="entry name" value="Lysosomal acid glucosylceramidase"/>
    <property type="match status" value="1"/>
</dbReference>
<dbReference type="InterPro" id="IPR017853">
    <property type="entry name" value="GH"/>
</dbReference>
<dbReference type="GO" id="GO:0051246">
    <property type="term" value="P:regulation of protein metabolic process"/>
    <property type="evidence" value="ECO:0007669"/>
    <property type="project" value="UniProtKB-ARBA"/>
</dbReference>
<proteinExistence type="inferred from homology"/>
<dbReference type="Pfam" id="PF02055">
    <property type="entry name" value="Glyco_hydro_30"/>
    <property type="match status" value="1"/>
</dbReference>
<evidence type="ECO:0000256" key="2">
    <source>
        <dbReference type="ARBA" id="ARBA00004760"/>
    </source>
</evidence>
<dbReference type="GO" id="GO:0032006">
    <property type="term" value="P:regulation of TOR signaling"/>
    <property type="evidence" value="ECO:0007669"/>
    <property type="project" value="UniProtKB-ARBA"/>
</dbReference>
<sequence length="1059" mass="121340">MMFEAEPRHRNLNYSETLDRLLGIDSSNRTSQSSETMVPTSQTAQQLERPATRHGRHTLEELSSSTRSSNGTSEGGNQVDCWQRSSENETQSSDEESSEDEFIKRLNNIRRTSVKFDSSKAQADNSNGKASSQQAEVEKTESKNGARSTESANVSFGVPTRPNISLHRSSISSKSSDGSRKSSAKENAKIPFKICSHIQPTSKVTLSRRSSAQSSERGATHVRSNSADSGSKKKVLKPSNNRKQDKIIEQQPFKSTLAGLSNDDKSTHERWLNEKRIQEQERRKEMKEKEEEQKRVREERKKEAEKSFNNWKEKTDALINEKRRLEKEKAETLRKEQEEEKQRKRIESEKTFEAWKKERTRQISANKSMMKRKEEAQKRKAEEEAAIKRKEAEKAFRAWCEEKRAKEIETLRRNMESRRTQETQSRNEKEYKDALAKEAYDLWLQMKERERACASSLHGRILRFEDEARWRWPIPWIPPSNTVPRKFTPTGRRRHSAYLTLIIDLIQERSVKSVRAVVETMMRALAALLVCFLFGGIDSINRPCVPRSYGNNDKNIVCVCNATYCDDFPELGELKPLTAVIYQSSLSGKRFERSTASFKPCDEKLEDSINRPCVPRSYGNNDKNIVCVCNATYCDDFPELGELKPLTAVIYQSSLSGKRFERSTASFKPCDEKLEGVRMVDVKVNGQVRYQSIIGFGGAFTDAAGINVNSLPSGAAEELLQSYFGKHGLQYSVGRIPMASCDFSTHEYSYDDVPDDFALQHFNLTIEDNELKIPHIRRALRLANGDLKLIASPWSAPAWMKTNGRMKGGGKLKGDEDGPYHVTWANYFVRFLKAYNSQNIKLWGITVQNEPSSGSIPDYSFQTMFFNSESERNFVKNHLGPILKNSTVGRDVALMIMDDQRYFLPHWADVVLADEEAEKYVSGIAVHWYGDYSFVPAWLLSETHQRHPRKFILATEACNGKDIISHWPILGDWYRGDSYAHDIIMDLSNWVSGWIDWNICLDLQGGPNWVQNFVDSPVIVNATAGEFYKQPMFYVMGHFRLAYENFRSLRYQESIAQFL</sequence>
<feature type="domain" description="Glycosyl hydrolase family 30 TIM-barrel" evidence="14">
    <location>
        <begin position="693"/>
        <end position="1039"/>
    </location>
</feature>
<keyword evidence="15" id="KW-1185">Reference proteome</keyword>
<dbReference type="GO" id="GO:0005774">
    <property type="term" value="C:vacuolar membrane"/>
    <property type="evidence" value="ECO:0007669"/>
    <property type="project" value="UniProtKB-ARBA"/>
</dbReference>
<dbReference type="PANTHER" id="PTHR11069:SF23">
    <property type="entry name" value="LYSOSOMAL ACID GLUCOSYLCERAMIDASE"/>
    <property type="match status" value="1"/>
</dbReference>
<comment type="similarity">
    <text evidence="4 12">Belongs to the glycosyl hydrolase 30 family.</text>
</comment>
<evidence type="ECO:0000256" key="8">
    <source>
        <dbReference type="ARBA" id="ARBA00022919"/>
    </source>
</evidence>
<dbReference type="PANTHER" id="PTHR11069">
    <property type="entry name" value="GLUCOSYLCERAMIDASE"/>
    <property type="match status" value="1"/>
</dbReference>
<feature type="region of interest" description="Disordered" evidence="13">
    <location>
        <begin position="115"/>
        <end position="308"/>
    </location>
</feature>
<dbReference type="EC" id="3.2.1.45" evidence="5 12"/>
<keyword evidence="7 12" id="KW-0378">Hydrolase</keyword>
<dbReference type="Gene3D" id="3.20.20.80">
    <property type="entry name" value="Glycosidases"/>
    <property type="match status" value="1"/>
</dbReference>
<dbReference type="GO" id="GO:0008202">
    <property type="term" value="P:steroid metabolic process"/>
    <property type="evidence" value="ECO:0007669"/>
    <property type="project" value="UniProtKB-ARBA"/>
</dbReference>
<evidence type="ECO:0000256" key="5">
    <source>
        <dbReference type="ARBA" id="ARBA00012658"/>
    </source>
</evidence>
<evidence type="ECO:0000256" key="4">
    <source>
        <dbReference type="ARBA" id="ARBA00005382"/>
    </source>
</evidence>
<dbReference type="InterPro" id="IPR001139">
    <property type="entry name" value="Glyco_hydro_30"/>
</dbReference>
<dbReference type="GO" id="GO:0005102">
    <property type="term" value="F:signaling receptor binding"/>
    <property type="evidence" value="ECO:0007669"/>
    <property type="project" value="UniProtKB-ARBA"/>
</dbReference>
<keyword evidence="8 12" id="KW-0746">Sphingolipid metabolism</keyword>
<feature type="compositionally biased region" description="Basic and acidic residues" evidence="13">
    <location>
        <begin position="262"/>
        <end position="308"/>
    </location>
</feature>
<dbReference type="GO" id="GO:0016241">
    <property type="term" value="P:regulation of macroautophagy"/>
    <property type="evidence" value="ECO:0007669"/>
    <property type="project" value="UniProtKB-ARBA"/>
</dbReference>
<feature type="compositionally biased region" description="Low complexity" evidence="13">
    <location>
        <begin position="61"/>
        <end position="77"/>
    </location>
</feature>
<evidence type="ECO:0000256" key="3">
    <source>
        <dbReference type="ARBA" id="ARBA00004991"/>
    </source>
</evidence>
<keyword evidence="6" id="KW-0732">Signal</keyword>
<dbReference type="GO" id="GO:0030163">
    <property type="term" value="P:protein catabolic process"/>
    <property type="evidence" value="ECO:0007669"/>
    <property type="project" value="UniProtKB-ARBA"/>
</dbReference>